<protein>
    <submittedName>
        <fullName evidence="9">MFS transporter</fullName>
    </submittedName>
</protein>
<feature type="transmembrane region" description="Helical" evidence="7">
    <location>
        <begin position="42"/>
        <end position="66"/>
    </location>
</feature>
<evidence type="ECO:0000256" key="3">
    <source>
        <dbReference type="ARBA" id="ARBA00022989"/>
    </source>
</evidence>
<dbReference type="PROSITE" id="PS50850">
    <property type="entry name" value="MFS"/>
    <property type="match status" value="1"/>
</dbReference>
<keyword evidence="5 7" id="KW-0472">Membrane</keyword>
<dbReference type="InterPro" id="IPR020846">
    <property type="entry name" value="MFS_dom"/>
</dbReference>
<feature type="compositionally biased region" description="Basic and acidic residues" evidence="6">
    <location>
        <begin position="402"/>
        <end position="418"/>
    </location>
</feature>
<keyword evidence="3 7" id="KW-1133">Transmembrane helix</keyword>
<feature type="transmembrane region" description="Helical" evidence="7">
    <location>
        <begin position="345"/>
        <end position="365"/>
    </location>
</feature>
<dbReference type="InterPro" id="IPR029039">
    <property type="entry name" value="Flavoprotein-like_sf"/>
</dbReference>
<feature type="transmembrane region" description="Helical" evidence="7">
    <location>
        <begin position="253"/>
        <end position="273"/>
    </location>
</feature>
<dbReference type="Gene3D" id="3.40.50.360">
    <property type="match status" value="1"/>
</dbReference>
<evidence type="ECO:0000313" key="10">
    <source>
        <dbReference type="Proteomes" id="UP000467124"/>
    </source>
</evidence>
<dbReference type="InterPro" id="IPR003680">
    <property type="entry name" value="Flavodoxin_fold"/>
</dbReference>
<evidence type="ECO:0000256" key="6">
    <source>
        <dbReference type="SAM" id="MobiDB-lite"/>
    </source>
</evidence>
<dbReference type="CDD" id="cd06174">
    <property type="entry name" value="MFS"/>
    <property type="match status" value="1"/>
</dbReference>
<dbReference type="InterPro" id="IPR011701">
    <property type="entry name" value="MFS"/>
</dbReference>
<dbReference type="PANTHER" id="PTHR47307:SF1">
    <property type="entry name" value="GLUTATHIONE-REGULATED POTASSIUM-EFFLUX SYSTEM ANCILLARY PROTEIN KEFG"/>
    <property type="match status" value="1"/>
</dbReference>
<feature type="transmembrane region" description="Helical" evidence="7">
    <location>
        <begin position="108"/>
        <end position="129"/>
    </location>
</feature>
<reference evidence="9 10" key="1">
    <citation type="journal article" date="2019" name="Nat. Commun.">
        <title>The antimicrobial potential of Streptomyces from insect microbiomes.</title>
        <authorList>
            <person name="Chevrette M.G."/>
            <person name="Carlson C.M."/>
            <person name="Ortega H.E."/>
            <person name="Thomas C."/>
            <person name="Ananiev G.E."/>
            <person name="Barns K.J."/>
            <person name="Book A.J."/>
            <person name="Cagnazzo J."/>
            <person name="Carlos C."/>
            <person name="Flanigan W."/>
            <person name="Grubbs K.J."/>
            <person name="Horn H.A."/>
            <person name="Hoffmann F.M."/>
            <person name="Klassen J.L."/>
            <person name="Knack J.J."/>
            <person name="Lewin G.R."/>
            <person name="McDonald B.R."/>
            <person name="Muller L."/>
            <person name="Melo W.G.P."/>
            <person name="Pinto-Tomas A.A."/>
            <person name="Schmitz A."/>
            <person name="Wendt-Pienkowski E."/>
            <person name="Wildman S."/>
            <person name="Zhao M."/>
            <person name="Zhang F."/>
            <person name="Bugni T.S."/>
            <person name="Andes D.R."/>
            <person name="Pupo M.T."/>
            <person name="Currie C.R."/>
        </authorList>
    </citation>
    <scope>NUCLEOTIDE SEQUENCE [LARGE SCALE GENOMIC DNA]</scope>
    <source>
        <strain evidence="9 10">SID5840</strain>
    </source>
</reference>
<keyword evidence="4" id="KW-0560">Oxidoreductase</keyword>
<dbReference type="SUPFAM" id="SSF103473">
    <property type="entry name" value="MFS general substrate transporter"/>
    <property type="match status" value="1"/>
</dbReference>
<feature type="transmembrane region" description="Helical" evidence="7">
    <location>
        <begin position="12"/>
        <end position="30"/>
    </location>
</feature>
<dbReference type="SUPFAM" id="SSF52218">
    <property type="entry name" value="Flavoproteins"/>
    <property type="match status" value="1"/>
</dbReference>
<evidence type="ECO:0000256" key="5">
    <source>
        <dbReference type="ARBA" id="ARBA00023136"/>
    </source>
</evidence>
<feature type="domain" description="Major facilitator superfamily (MFS) profile" evidence="8">
    <location>
        <begin position="9"/>
        <end position="397"/>
    </location>
</feature>
<dbReference type="InterPro" id="IPR005829">
    <property type="entry name" value="Sugar_transporter_CS"/>
</dbReference>
<dbReference type="AlphaFoldDB" id="A0A7K2ITP8"/>
<name>A0A7K2ITP8_9ACTN</name>
<dbReference type="GO" id="GO:0003955">
    <property type="term" value="F:NAD(P)H dehydrogenase (quinone) activity"/>
    <property type="evidence" value="ECO:0007669"/>
    <property type="project" value="TreeGrafter"/>
</dbReference>
<gene>
    <name evidence="9" type="ORF">GTW20_13420</name>
</gene>
<evidence type="ECO:0000256" key="7">
    <source>
        <dbReference type="SAM" id="Phobius"/>
    </source>
</evidence>
<accession>A0A7K2ITP8</accession>
<evidence type="ECO:0000256" key="2">
    <source>
        <dbReference type="ARBA" id="ARBA00022692"/>
    </source>
</evidence>
<dbReference type="Pfam" id="PF02525">
    <property type="entry name" value="Flavodoxin_2"/>
    <property type="match status" value="1"/>
</dbReference>
<feature type="transmembrane region" description="Helical" evidence="7">
    <location>
        <begin position="136"/>
        <end position="156"/>
    </location>
</feature>
<dbReference type="GO" id="GO:0022857">
    <property type="term" value="F:transmembrane transporter activity"/>
    <property type="evidence" value="ECO:0007669"/>
    <property type="project" value="InterPro"/>
</dbReference>
<sequence length="605" mass="63602">MRRTETEGRGIAWSMAAAMTVTTVFVLSNAPTPLYVSWQREWGFSSGTLTMVFACYMVGLVGSLLVAGRLADRYGRRVVLVPALIAAVLSGLLFLLAQGVAWLLAARLLAGISVGGAVTAGMAAVVDLAPEGRRRIGGLIASASMVLGAGLGPLLAGITARNSDSPQIWVFTLVTTLTVIALGVGLLLPLPHPDRSLPSGEGGPWRWPSPPRNRRRELVWGAATFAPGITATSFVLSLGPSVLAGPLGVGDPLVAGLIACVMFLVATGVQFAVGRLSTRTHLAVSSVAAIASMALLAGAVTVAPVWPLFLASALLAGAAQGLGQLAGLTLIATRFPHERRAESNAALNIAGYVPAGALPVATGHLADATGLGAAVVVFAVVLGVFAALALPIVRLSTARHPNRSEKRRQKENEMEKNGVEPPEPGSALVIVAHPDLGSSRVNSAWVRALTEEGGTTVRVLAEERGADGFDVRAEQRALAAHERIVLQFPFRWYGAPPILAEWLEVALERGWAYGPGGHALEGKELSIAVSTWSRADDYTVDGRYHRAMSELTSPFETIAARVGMRYRPGHFLHGVGDLTDERLADAARDYARWSAGREDGALRKV</sequence>
<feature type="transmembrane region" description="Helical" evidence="7">
    <location>
        <begin position="309"/>
        <end position="333"/>
    </location>
</feature>
<dbReference type="Gene3D" id="1.20.1250.20">
    <property type="entry name" value="MFS general substrate transporter like domains"/>
    <property type="match status" value="1"/>
</dbReference>
<proteinExistence type="predicted"/>
<evidence type="ECO:0000256" key="1">
    <source>
        <dbReference type="ARBA" id="ARBA00004651"/>
    </source>
</evidence>
<feature type="transmembrane region" description="Helical" evidence="7">
    <location>
        <begin position="282"/>
        <end position="303"/>
    </location>
</feature>
<feature type="transmembrane region" description="Helical" evidence="7">
    <location>
        <begin position="168"/>
        <end position="188"/>
    </location>
</feature>
<evidence type="ECO:0000313" key="9">
    <source>
        <dbReference type="EMBL" id="MYR33237.1"/>
    </source>
</evidence>
<feature type="transmembrane region" description="Helical" evidence="7">
    <location>
        <begin position="371"/>
        <end position="393"/>
    </location>
</feature>
<dbReference type="Pfam" id="PF07690">
    <property type="entry name" value="MFS_1"/>
    <property type="match status" value="1"/>
</dbReference>
<dbReference type="EMBL" id="WWHY01000001">
    <property type="protein sequence ID" value="MYR33237.1"/>
    <property type="molecule type" value="Genomic_DNA"/>
</dbReference>
<dbReference type="RefSeq" id="WP_161111106.1">
    <property type="nucleotide sequence ID" value="NZ_WWHY01000001.1"/>
</dbReference>
<keyword evidence="2 7" id="KW-0812">Transmembrane</keyword>
<dbReference type="InterPro" id="IPR046980">
    <property type="entry name" value="KefG/KefF"/>
</dbReference>
<feature type="transmembrane region" description="Helical" evidence="7">
    <location>
        <begin position="78"/>
        <end position="102"/>
    </location>
</feature>
<dbReference type="Proteomes" id="UP000467124">
    <property type="component" value="Unassembled WGS sequence"/>
</dbReference>
<organism evidence="9 10">
    <name type="scientific">Nocardiopsis alba</name>
    <dbReference type="NCBI Taxonomy" id="53437"/>
    <lineage>
        <taxon>Bacteria</taxon>
        <taxon>Bacillati</taxon>
        <taxon>Actinomycetota</taxon>
        <taxon>Actinomycetes</taxon>
        <taxon>Streptosporangiales</taxon>
        <taxon>Nocardiopsidaceae</taxon>
        <taxon>Nocardiopsis</taxon>
    </lineage>
</organism>
<dbReference type="PANTHER" id="PTHR47307">
    <property type="entry name" value="GLUTATHIONE-REGULATED POTASSIUM-EFFLUX SYSTEM ANCILLARY PROTEIN KEFG"/>
    <property type="match status" value="1"/>
</dbReference>
<evidence type="ECO:0000256" key="4">
    <source>
        <dbReference type="ARBA" id="ARBA00023002"/>
    </source>
</evidence>
<dbReference type="InterPro" id="IPR036259">
    <property type="entry name" value="MFS_trans_sf"/>
</dbReference>
<dbReference type="GO" id="GO:0005886">
    <property type="term" value="C:plasma membrane"/>
    <property type="evidence" value="ECO:0007669"/>
    <property type="project" value="UniProtKB-SubCell"/>
</dbReference>
<dbReference type="GO" id="GO:0009055">
    <property type="term" value="F:electron transfer activity"/>
    <property type="evidence" value="ECO:0007669"/>
    <property type="project" value="TreeGrafter"/>
</dbReference>
<comment type="caution">
    <text evidence="9">The sequence shown here is derived from an EMBL/GenBank/DDBJ whole genome shotgun (WGS) entry which is preliminary data.</text>
</comment>
<feature type="transmembrane region" description="Helical" evidence="7">
    <location>
        <begin position="218"/>
        <end position="238"/>
    </location>
</feature>
<dbReference type="PROSITE" id="PS00216">
    <property type="entry name" value="SUGAR_TRANSPORT_1"/>
    <property type="match status" value="1"/>
</dbReference>
<comment type="subcellular location">
    <subcellularLocation>
        <location evidence="1">Cell membrane</location>
        <topology evidence="1">Multi-pass membrane protein</topology>
    </subcellularLocation>
</comment>
<dbReference type="GO" id="GO:0010181">
    <property type="term" value="F:FMN binding"/>
    <property type="evidence" value="ECO:0007669"/>
    <property type="project" value="TreeGrafter"/>
</dbReference>
<evidence type="ECO:0000259" key="8">
    <source>
        <dbReference type="PROSITE" id="PS50850"/>
    </source>
</evidence>
<feature type="region of interest" description="Disordered" evidence="6">
    <location>
        <begin position="400"/>
        <end position="424"/>
    </location>
</feature>